<gene>
    <name evidence="1" type="ORF">KME15_15205</name>
</gene>
<dbReference type="EMBL" id="JAHHHD010000017">
    <property type="protein sequence ID" value="MBW4660021.1"/>
    <property type="molecule type" value="Genomic_DNA"/>
</dbReference>
<organism evidence="1 2">
    <name type="scientific">Drouetiella hepatica Uher 2000/2452</name>
    <dbReference type="NCBI Taxonomy" id="904376"/>
    <lineage>
        <taxon>Bacteria</taxon>
        <taxon>Bacillati</taxon>
        <taxon>Cyanobacteriota</taxon>
        <taxon>Cyanophyceae</taxon>
        <taxon>Oculatellales</taxon>
        <taxon>Oculatellaceae</taxon>
        <taxon>Drouetiella</taxon>
    </lineage>
</organism>
<reference evidence="1" key="1">
    <citation type="submission" date="2021-05" db="EMBL/GenBank/DDBJ databases">
        <authorList>
            <person name="Pietrasiak N."/>
            <person name="Ward R."/>
            <person name="Stajich J.E."/>
            <person name="Kurbessoian T."/>
        </authorList>
    </citation>
    <scope>NUCLEOTIDE SEQUENCE</scope>
    <source>
        <strain evidence="1">UHER 2000/2452</strain>
    </source>
</reference>
<protein>
    <submittedName>
        <fullName evidence="1">Uncharacterized protein</fullName>
    </submittedName>
</protein>
<accession>A0A951UMT1</accession>
<evidence type="ECO:0000313" key="2">
    <source>
        <dbReference type="Proteomes" id="UP000757435"/>
    </source>
</evidence>
<dbReference type="AlphaFoldDB" id="A0A951UMT1"/>
<proteinExistence type="predicted"/>
<evidence type="ECO:0000313" key="1">
    <source>
        <dbReference type="EMBL" id="MBW4660021.1"/>
    </source>
</evidence>
<sequence>MSRLLVSKYQAEVQRLFDYGGSRNEGSTETAFQNLLSEYCKSKNFVPVPKLEYKTKGGKTVYPDGTIKDAIRMAIGYWENKDSKDDLTKEIEKKFEIGYPNDNIVFQDSQTAVLYQNGAEVLKRVCTVSVKTMEIIGQMPDEEHKP</sequence>
<dbReference type="Proteomes" id="UP000757435">
    <property type="component" value="Unassembled WGS sequence"/>
</dbReference>
<comment type="caution">
    <text evidence="1">The sequence shown here is derived from an EMBL/GenBank/DDBJ whole genome shotgun (WGS) entry which is preliminary data.</text>
</comment>
<reference evidence="1" key="2">
    <citation type="journal article" date="2022" name="Microbiol. Resour. Announc.">
        <title>Metagenome Sequencing to Explore Phylogenomics of Terrestrial Cyanobacteria.</title>
        <authorList>
            <person name="Ward R.D."/>
            <person name="Stajich J.E."/>
            <person name="Johansen J.R."/>
            <person name="Huntemann M."/>
            <person name="Clum A."/>
            <person name="Foster B."/>
            <person name="Foster B."/>
            <person name="Roux S."/>
            <person name="Palaniappan K."/>
            <person name="Varghese N."/>
            <person name="Mukherjee S."/>
            <person name="Reddy T.B.K."/>
            <person name="Daum C."/>
            <person name="Copeland A."/>
            <person name="Chen I.A."/>
            <person name="Ivanova N.N."/>
            <person name="Kyrpides N.C."/>
            <person name="Shapiro N."/>
            <person name="Eloe-Fadrosh E.A."/>
            <person name="Pietrasiak N."/>
        </authorList>
    </citation>
    <scope>NUCLEOTIDE SEQUENCE</scope>
    <source>
        <strain evidence="1">UHER 2000/2452</strain>
    </source>
</reference>
<name>A0A951UMT1_9CYAN</name>